<proteinExistence type="predicted"/>
<protein>
    <submittedName>
        <fullName evidence="2">Uncharacterized protein</fullName>
    </submittedName>
</protein>
<evidence type="ECO:0000313" key="3">
    <source>
        <dbReference type="Proteomes" id="UP001151529"/>
    </source>
</evidence>
<sequence length="81" mass="8370">MVTAAGSGNGSNTIRAKSHRSGSDGIHLPARGQVQYIAPINGMANTKATTPAQAFPVAPPQPAGYYDLSSLAIYTKQGWIA</sequence>
<comment type="caution">
    <text evidence="2">The sequence shown here is derived from an EMBL/GenBank/DDBJ whole genome shotgun (WGS) entry which is preliminary data.</text>
</comment>
<organism evidence="2 3">
    <name type="scientific">Salix viminalis</name>
    <name type="common">Common osier</name>
    <name type="synonym">Basket willow</name>
    <dbReference type="NCBI Taxonomy" id="40686"/>
    <lineage>
        <taxon>Eukaryota</taxon>
        <taxon>Viridiplantae</taxon>
        <taxon>Streptophyta</taxon>
        <taxon>Embryophyta</taxon>
        <taxon>Tracheophyta</taxon>
        <taxon>Spermatophyta</taxon>
        <taxon>Magnoliopsida</taxon>
        <taxon>eudicotyledons</taxon>
        <taxon>Gunneridae</taxon>
        <taxon>Pentapetalae</taxon>
        <taxon>rosids</taxon>
        <taxon>fabids</taxon>
        <taxon>Malpighiales</taxon>
        <taxon>Salicaceae</taxon>
        <taxon>Saliceae</taxon>
        <taxon>Salix</taxon>
    </lineage>
</organism>
<name>A0A9Q0TAY2_SALVM</name>
<feature type="region of interest" description="Disordered" evidence="1">
    <location>
        <begin position="1"/>
        <end position="28"/>
    </location>
</feature>
<reference evidence="2" key="2">
    <citation type="journal article" date="2023" name="Int. J. Mol. Sci.">
        <title>De Novo Assembly and Annotation of 11 Diverse Shrub Willow (Salix) Genomes Reveals Novel Gene Organization in Sex-Linked Regions.</title>
        <authorList>
            <person name="Hyden B."/>
            <person name="Feng K."/>
            <person name="Yates T.B."/>
            <person name="Jawdy S."/>
            <person name="Cereghino C."/>
            <person name="Smart L.B."/>
            <person name="Muchero W."/>
        </authorList>
    </citation>
    <scope>NUCLEOTIDE SEQUENCE [LARGE SCALE GENOMIC DNA]</scope>
    <source>
        <tissue evidence="2">Shoot tip</tissue>
    </source>
</reference>
<evidence type="ECO:0000313" key="2">
    <source>
        <dbReference type="EMBL" id="KAJ6706995.1"/>
    </source>
</evidence>
<dbReference type="Proteomes" id="UP001151529">
    <property type="component" value="Chromosome 4"/>
</dbReference>
<accession>A0A9Q0TAY2</accession>
<dbReference type="AlphaFoldDB" id="A0A9Q0TAY2"/>
<reference evidence="2" key="1">
    <citation type="submission" date="2022-11" db="EMBL/GenBank/DDBJ databases">
        <authorList>
            <person name="Hyden B.L."/>
            <person name="Feng K."/>
            <person name="Yates T."/>
            <person name="Jawdy S."/>
            <person name="Smart L.B."/>
            <person name="Muchero W."/>
        </authorList>
    </citation>
    <scope>NUCLEOTIDE SEQUENCE</scope>
    <source>
        <tissue evidence="2">Shoot tip</tissue>
    </source>
</reference>
<gene>
    <name evidence="2" type="ORF">OIU85_027356</name>
</gene>
<keyword evidence="3" id="KW-1185">Reference proteome</keyword>
<evidence type="ECO:0000256" key="1">
    <source>
        <dbReference type="SAM" id="MobiDB-lite"/>
    </source>
</evidence>
<dbReference type="EMBL" id="JAPFFL010000008">
    <property type="protein sequence ID" value="KAJ6706995.1"/>
    <property type="molecule type" value="Genomic_DNA"/>
</dbReference>